<sequence>MTRTAPTRQDSGSSDSFAAAVEEERVLLARCVETAYESLRLMPGVDTSGRTLVWFAGHLLQAHRRATSTD</sequence>
<proteinExistence type="predicted"/>
<keyword evidence="2" id="KW-1185">Reference proteome</keyword>
<protein>
    <recommendedName>
        <fullName evidence="3">DinB-like domain-containing protein</fullName>
    </recommendedName>
</protein>
<dbReference type="EMBL" id="JBHUCP010000026">
    <property type="protein sequence ID" value="MFD1533688.1"/>
    <property type="molecule type" value="Genomic_DNA"/>
</dbReference>
<organism evidence="1 2">
    <name type="scientific">Pseudonocardia aurantiaca</name>
    <dbReference type="NCBI Taxonomy" id="75290"/>
    <lineage>
        <taxon>Bacteria</taxon>
        <taxon>Bacillati</taxon>
        <taxon>Actinomycetota</taxon>
        <taxon>Actinomycetes</taxon>
        <taxon>Pseudonocardiales</taxon>
        <taxon>Pseudonocardiaceae</taxon>
        <taxon>Pseudonocardia</taxon>
    </lineage>
</organism>
<evidence type="ECO:0000313" key="1">
    <source>
        <dbReference type="EMBL" id="MFD1533688.1"/>
    </source>
</evidence>
<dbReference type="Proteomes" id="UP001597145">
    <property type="component" value="Unassembled WGS sequence"/>
</dbReference>
<reference evidence="2" key="1">
    <citation type="journal article" date="2019" name="Int. J. Syst. Evol. Microbiol.">
        <title>The Global Catalogue of Microorganisms (GCM) 10K type strain sequencing project: providing services to taxonomists for standard genome sequencing and annotation.</title>
        <authorList>
            <consortium name="The Broad Institute Genomics Platform"/>
            <consortium name="The Broad Institute Genome Sequencing Center for Infectious Disease"/>
            <person name="Wu L."/>
            <person name="Ma J."/>
        </authorList>
    </citation>
    <scope>NUCLEOTIDE SEQUENCE [LARGE SCALE GENOMIC DNA]</scope>
    <source>
        <strain evidence="2">JCM 12165</strain>
    </source>
</reference>
<dbReference type="RefSeq" id="WP_343979388.1">
    <property type="nucleotide sequence ID" value="NZ_BAAAJG010000011.1"/>
</dbReference>
<gene>
    <name evidence="1" type="ORF">ACFSCY_30140</name>
</gene>
<evidence type="ECO:0008006" key="3">
    <source>
        <dbReference type="Google" id="ProtNLM"/>
    </source>
</evidence>
<name>A0ABW4FSZ6_9PSEU</name>
<accession>A0ABW4FSZ6</accession>
<evidence type="ECO:0000313" key="2">
    <source>
        <dbReference type="Proteomes" id="UP001597145"/>
    </source>
</evidence>
<comment type="caution">
    <text evidence="1">The sequence shown here is derived from an EMBL/GenBank/DDBJ whole genome shotgun (WGS) entry which is preliminary data.</text>
</comment>